<feature type="transmembrane region" description="Helical" evidence="6">
    <location>
        <begin position="221"/>
        <end position="242"/>
    </location>
</feature>
<dbReference type="RefSeq" id="WP_212696207.1">
    <property type="nucleotide sequence ID" value="NZ_CP058649.1"/>
</dbReference>
<dbReference type="KEGG" id="vpy:HZI73_25825"/>
<dbReference type="PANTHER" id="PTHR46795:SF3">
    <property type="entry name" value="ABC TRANSPORTER PERMEASE"/>
    <property type="match status" value="1"/>
</dbReference>
<evidence type="ECO:0000313" key="8">
    <source>
        <dbReference type="EMBL" id="QUI25503.1"/>
    </source>
</evidence>
<feature type="transmembrane region" description="Helical" evidence="6">
    <location>
        <begin position="17"/>
        <end position="35"/>
    </location>
</feature>
<evidence type="ECO:0000256" key="1">
    <source>
        <dbReference type="ARBA" id="ARBA00004651"/>
    </source>
</evidence>
<keyword evidence="2 6" id="KW-1003">Cell membrane</keyword>
<dbReference type="Pfam" id="PF02687">
    <property type="entry name" value="FtsX"/>
    <property type="match status" value="1"/>
</dbReference>
<feature type="transmembrane region" description="Helical" evidence="6">
    <location>
        <begin position="196"/>
        <end position="215"/>
    </location>
</feature>
<keyword evidence="4 6" id="KW-1133">Transmembrane helix</keyword>
<protein>
    <submittedName>
        <fullName evidence="8">ABC transporter permease</fullName>
    </submittedName>
</protein>
<sequence length="628" mass="71155">MNAVSLAYKNMKSNLSIYKLHFLALVFSVVAYYQFCAMKHNPQVLGISSQEIVGTLGYVTAIMLLVFLIYFSWFSSSFFLNQRKKEIGLYTLMGVTNYKVGFIYAMENLIMSFMAIIVGCGIGAVFGKLYMMVLSKYCNMGVDVEFFISYKAIMETAIVFGVISLFFSLKGYMNIVRSRLLSLINAIKEEESMPKASVITGILSLVVIGTGYYLIQYAMNSSFFFYTLATTILTIIGTYMLFRSTTTIILKRMMHSKRILYRKTNIMTISNLCYRIRRNYKVYATIAILLTCTLTAFATVTSLNYSNNDVQKMDYPHTFITMTESKEAAEQVIALVNEEKDAIIHENHIPVIEKERAQGKNYHYPTGIVKYSDYIKIIDQVDYTANKRVILQRELHDFEAVLNLNAKTLFNIFDMKTLTLDGHEVTINRIIKAPLFGIGLPISTLLVNDKTYDILAEGSTIQYVSAYKLTDEALGKTLEGRIENLSGDIYAFAQYGNNDGQMKNTIIKIVYILGAFLALVFIMATGSIIYFKIITESMEDKDKYTILSKIGMEDSTINKAIRIQIAMAFALPLVIAIIHSIVAIKVLENMVAMSLNLPILMSIGVVTVIFFGFYMLTTSHYIRRIREK</sequence>
<feature type="transmembrane region" description="Helical" evidence="6">
    <location>
        <begin position="282"/>
        <end position="303"/>
    </location>
</feature>
<keyword evidence="3 6" id="KW-0812">Transmembrane</keyword>
<comment type="similarity">
    <text evidence="6">Belongs to the ABC-4 integral membrane protein family.</text>
</comment>
<dbReference type="InterPro" id="IPR003838">
    <property type="entry name" value="ABC3_permease_C"/>
</dbReference>
<evidence type="ECO:0000256" key="2">
    <source>
        <dbReference type="ARBA" id="ARBA00022475"/>
    </source>
</evidence>
<dbReference type="PANTHER" id="PTHR46795">
    <property type="entry name" value="ABC TRANSPORTER PERMEASE-RELATED-RELATED"/>
    <property type="match status" value="1"/>
</dbReference>
<comment type="subcellular location">
    <subcellularLocation>
        <location evidence="1 6">Cell membrane</location>
        <topology evidence="1 6">Multi-pass membrane protein</topology>
    </subcellularLocation>
</comment>
<evidence type="ECO:0000259" key="7">
    <source>
        <dbReference type="Pfam" id="PF02687"/>
    </source>
</evidence>
<dbReference type="GO" id="GO:0005886">
    <property type="term" value="C:plasma membrane"/>
    <property type="evidence" value="ECO:0007669"/>
    <property type="project" value="UniProtKB-SubCell"/>
</dbReference>
<gene>
    <name evidence="8" type="ORF">HZI73_25825</name>
</gene>
<feature type="transmembrane region" description="Helical" evidence="6">
    <location>
        <begin position="55"/>
        <end position="80"/>
    </location>
</feature>
<evidence type="ECO:0000256" key="4">
    <source>
        <dbReference type="ARBA" id="ARBA00022989"/>
    </source>
</evidence>
<feature type="transmembrane region" description="Helical" evidence="6">
    <location>
        <begin position="101"/>
        <end position="126"/>
    </location>
</feature>
<feature type="domain" description="ABC3 transporter permease C-terminal" evidence="7">
    <location>
        <begin position="59"/>
        <end position="170"/>
    </location>
</feature>
<feature type="transmembrane region" description="Helical" evidence="6">
    <location>
        <begin position="146"/>
        <end position="169"/>
    </location>
</feature>
<organism evidence="8 9">
    <name type="scientific">Vallitalea pronyensis</name>
    <dbReference type="NCBI Taxonomy" id="1348613"/>
    <lineage>
        <taxon>Bacteria</taxon>
        <taxon>Bacillati</taxon>
        <taxon>Bacillota</taxon>
        <taxon>Clostridia</taxon>
        <taxon>Lachnospirales</taxon>
        <taxon>Vallitaleaceae</taxon>
        <taxon>Vallitalea</taxon>
    </lineage>
</organism>
<feature type="transmembrane region" description="Helical" evidence="6">
    <location>
        <begin position="509"/>
        <end position="531"/>
    </location>
</feature>
<evidence type="ECO:0000256" key="6">
    <source>
        <dbReference type="PIRNR" id="PIRNR018968"/>
    </source>
</evidence>
<dbReference type="GO" id="GO:0055085">
    <property type="term" value="P:transmembrane transport"/>
    <property type="evidence" value="ECO:0007669"/>
    <property type="project" value="UniProtKB-UniRule"/>
</dbReference>
<keyword evidence="6" id="KW-0813">Transport</keyword>
<dbReference type="InterPro" id="IPR052536">
    <property type="entry name" value="ABC-4_Integral_Memb_Prot"/>
</dbReference>
<keyword evidence="5 6" id="KW-0472">Membrane</keyword>
<evidence type="ECO:0000256" key="3">
    <source>
        <dbReference type="ARBA" id="ARBA00022692"/>
    </source>
</evidence>
<dbReference type="Proteomes" id="UP000683246">
    <property type="component" value="Chromosome"/>
</dbReference>
<evidence type="ECO:0000313" key="9">
    <source>
        <dbReference type="Proteomes" id="UP000683246"/>
    </source>
</evidence>
<dbReference type="EMBL" id="CP058649">
    <property type="protein sequence ID" value="QUI25503.1"/>
    <property type="molecule type" value="Genomic_DNA"/>
</dbReference>
<reference evidence="8" key="1">
    <citation type="submission" date="2020-07" db="EMBL/GenBank/DDBJ databases">
        <title>Vallitalea pronyensis genome.</title>
        <authorList>
            <person name="Postec A."/>
        </authorList>
    </citation>
    <scope>NUCLEOTIDE SEQUENCE</scope>
    <source>
        <strain evidence="8">FatNI3</strain>
    </source>
</reference>
<accession>A0A8J8MQC2</accession>
<feature type="transmembrane region" description="Helical" evidence="6">
    <location>
        <begin position="599"/>
        <end position="622"/>
    </location>
</feature>
<feature type="transmembrane region" description="Helical" evidence="6">
    <location>
        <begin position="565"/>
        <end position="587"/>
    </location>
</feature>
<keyword evidence="9" id="KW-1185">Reference proteome</keyword>
<dbReference type="InterPro" id="IPR027022">
    <property type="entry name" value="ABC_permease_BceB-typ"/>
</dbReference>
<dbReference type="AlphaFoldDB" id="A0A8J8MQC2"/>
<name>A0A8J8MQC2_9FIRM</name>
<proteinExistence type="inferred from homology"/>
<evidence type="ECO:0000256" key="5">
    <source>
        <dbReference type="ARBA" id="ARBA00023136"/>
    </source>
</evidence>
<dbReference type="PIRSF" id="PIRSF018968">
    <property type="entry name" value="ABC_permease_BceB"/>
    <property type="match status" value="1"/>
</dbReference>